<dbReference type="PANTHER" id="PTHR36966">
    <property type="entry name" value="REP-ASSOCIATED TYROSINE TRANSPOSASE"/>
    <property type="match status" value="1"/>
</dbReference>
<organism evidence="2 3">
    <name type="scientific">Tabrizicola soli</name>
    <dbReference type="NCBI Taxonomy" id="2185115"/>
    <lineage>
        <taxon>Bacteria</taxon>
        <taxon>Pseudomonadati</taxon>
        <taxon>Pseudomonadota</taxon>
        <taxon>Alphaproteobacteria</taxon>
        <taxon>Rhodobacterales</taxon>
        <taxon>Paracoccaceae</taxon>
        <taxon>Tabrizicola</taxon>
    </lineage>
</organism>
<comment type="caution">
    <text evidence="2">The sequence shown here is derived from an EMBL/GenBank/DDBJ whole genome shotgun (WGS) entry which is preliminary data.</text>
</comment>
<accession>A0ABV7DUL0</accession>
<reference evidence="3" key="1">
    <citation type="journal article" date="2019" name="Int. J. Syst. Evol. Microbiol.">
        <title>The Global Catalogue of Microorganisms (GCM) 10K type strain sequencing project: providing services to taxonomists for standard genome sequencing and annotation.</title>
        <authorList>
            <consortium name="The Broad Institute Genomics Platform"/>
            <consortium name="The Broad Institute Genome Sequencing Center for Infectious Disease"/>
            <person name="Wu L."/>
            <person name="Ma J."/>
        </authorList>
    </citation>
    <scope>NUCLEOTIDE SEQUENCE [LARGE SCALE GENOMIC DNA]</scope>
    <source>
        <strain evidence="3">KCTC 62102</strain>
    </source>
</reference>
<dbReference type="NCBIfam" id="NF047646">
    <property type="entry name" value="REP_Tyr_transpos"/>
    <property type="match status" value="1"/>
</dbReference>
<sequence>MSFYRRLRPSGATYFFTVNLARRGDDTLTRHIDLLRHAYRVTMEEHPVHCDAMVILPDHLHAVWTLPPGDADYSLRWRKLKGRFTHWTGLACPASPSKARKREAGLWQRRFWEHVIRDDADHAAHVGYCLWNPVKHGLVAAAEDWPFSSIHRDRRAGVVFDARKAAELAEAGEA</sequence>
<proteinExistence type="predicted"/>
<dbReference type="RefSeq" id="WP_197646335.1">
    <property type="nucleotide sequence ID" value="NZ_JAEACP010000018.1"/>
</dbReference>
<dbReference type="InterPro" id="IPR052715">
    <property type="entry name" value="RAYT_transposase"/>
</dbReference>
<dbReference type="InterPro" id="IPR002686">
    <property type="entry name" value="Transposase_17"/>
</dbReference>
<evidence type="ECO:0000259" key="1">
    <source>
        <dbReference type="SMART" id="SM01321"/>
    </source>
</evidence>
<dbReference type="Proteomes" id="UP001595445">
    <property type="component" value="Unassembled WGS sequence"/>
</dbReference>
<dbReference type="SUPFAM" id="SSF143422">
    <property type="entry name" value="Transposase IS200-like"/>
    <property type="match status" value="1"/>
</dbReference>
<keyword evidence="3" id="KW-1185">Reference proteome</keyword>
<dbReference type="SMART" id="SM01321">
    <property type="entry name" value="Y1_Tnp"/>
    <property type="match status" value="1"/>
</dbReference>
<dbReference type="InterPro" id="IPR036515">
    <property type="entry name" value="Transposase_17_sf"/>
</dbReference>
<feature type="domain" description="Transposase IS200-like" evidence="1">
    <location>
        <begin position="9"/>
        <end position="132"/>
    </location>
</feature>
<dbReference type="PANTHER" id="PTHR36966:SF1">
    <property type="entry name" value="REP-ASSOCIATED TYROSINE TRANSPOSASE"/>
    <property type="match status" value="1"/>
</dbReference>
<name>A0ABV7DUL0_9RHOB</name>
<evidence type="ECO:0000313" key="2">
    <source>
        <dbReference type="EMBL" id="MFC3086360.1"/>
    </source>
</evidence>
<dbReference type="EMBL" id="JBHRSM010000017">
    <property type="protein sequence ID" value="MFC3086360.1"/>
    <property type="molecule type" value="Genomic_DNA"/>
</dbReference>
<dbReference type="Gene3D" id="3.30.70.1290">
    <property type="entry name" value="Transposase IS200-like"/>
    <property type="match status" value="1"/>
</dbReference>
<evidence type="ECO:0000313" key="3">
    <source>
        <dbReference type="Proteomes" id="UP001595445"/>
    </source>
</evidence>
<protein>
    <submittedName>
        <fullName evidence="2">Transposase</fullName>
    </submittedName>
</protein>
<gene>
    <name evidence="2" type="ORF">ACFOD6_09920</name>
</gene>